<dbReference type="GO" id="GO:0003677">
    <property type="term" value="F:DNA binding"/>
    <property type="evidence" value="ECO:0007669"/>
    <property type="project" value="InterPro"/>
</dbReference>
<dbReference type="GO" id="GO:0039693">
    <property type="term" value="P:viral DNA genome replication"/>
    <property type="evidence" value="ECO:0007669"/>
    <property type="project" value="UniProtKB-KW"/>
</dbReference>
<dbReference type="Gene3D" id="3.30.70.370">
    <property type="match status" value="1"/>
</dbReference>
<dbReference type="PANTHER" id="PTHR10133">
    <property type="entry name" value="DNA POLYMERASE I"/>
    <property type="match status" value="1"/>
</dbReference>
<dbReference type="GO" id="GO:0003887">
    <property type="term" value="F:DNA-directed DNA polymerase activity"/>
    <property type="evidence" value="ECO:0007669"/>
    <property type="project" value="InterPro"/>
</dbReference>
<dbReference type="SUPFAM" id="SSF56672">
    <property type="entry name" value="DNA/RNA polymerases"/>
    <property type="match status" value="1"/>
</dbReference>
<dbReference type="GeneID" id="22277667"/>
<dbReference type="SMART" id="SM00482">
    <property type="entry name" value="POLAc"/>
    <property type="match status" value="1"/>
</dbReference>
<dbReference type="RefSeq" id="YP_009101367.1">
    <property type="nucleotide sequence ID" value="NC_025445.1"/>
</dbReference>
<dbReference type="GO" id="GO:0006261">
    <property type="term" value="P:DNA-templated DNA replication"/>
    <property type="evidence" value="ECO:0007669"/>
    <property type="project" value="InterPro"/>
</dbReference>
<evidence type="ECO:0000313" key="4">
    <source>
        <dbReference type="EMBL" id="AIM40520.1"/>
    </source>
</evidence>
<name>A0A088F6J0_9CAUD</name>
<dbReference type="Proteomes" id="UP000029367">
    <property type="component" value="Segment"/>
</dbReference>
<dbReference type="EMBL" id="KM247287">
    <property type="protein sequence ID" value="AIM40520.1"/>
    <property type="molecule type" value="Genomic_DNA"/>
</dbReference>
<keyword evidence="5" id="KW-1185">Reference proteome</keyword>
<dbReference type="KEGG" id="vg:22277667"/>
<organism evidence="4 5">
    <name type="scientific">Escherichia phage J8-65</name>
    <dbReference type="NCBI Taxonomy" id="1536597"/>
    <lineage>
        <taxon>Viruses</taxon>
        <taxon>Duplodnaviria</taxon>
        <taxon>Heunggongvirae</taxon>
        <taxon>Uroviricota</taxon>
        <taxon>Caudoviricetes</taxon>
        <taxon>Autographivirales</taxon>
        <taxon>Autoscriptoviridae</taxon>
        <taxon>Stentvirinae</taxon>
        <taxon>Bonnellvirus</taxon>
        <taxon>Bonnellvirus smaasur</taxon>
        <taxon>Bonnellvirus J865</taxon>
    </lineage>
</organism>
<evidence type="ECO:0000256" key="2">
    <source>
        <dbReference type="ARBA" id="ARBA00023109"/>
    </source>
</evidence>
<accession>A0A088F6J0</accession>
<evidence type="ECO:0000256" key="1">
    <source>
        <dbReference type="ARBA" id="ARBA00022705"/>
    </source>
</evidence>
<dbReference type="InterPro" id="IPR043502">
    <property type="entry name" value="DNA/RNA_pol_sf"/>
</dbReference>
<dbReference type="InterPro" id="IPR002298">
    <property type="entry name" value="DNA_polymerase_A"/>
</dbReference>
<dbReference type="GO" id="GO:0006302">
    <property type="term" value="P:double-strand break repair"/>
    <property type="evidence" value="ECO:0007669"/>
    <property type="project" value="TreeGrafter"/>
</dbReference>
<dbReference type="InterPro" id="IPR001098">
    <property type="entry name" value="DNA-dir_DNA_pol_A_palm_dom"/>
</dbReference>
<keyword evidence="2" id="KW-1194">Viral DNA replication</keyword>
<keyword evidence="1" id="KW-0235">DNA replication</keyword>
<dbReference type="PRINTS" id="PR00868">
    <property type="entry name" value="DNAPOLI"/>
</dbReference>
<reference evidence="4 5" key="1">
    <citation type="submission" date="2014-07" db="EMBL/GenBank/DDBJ databases">
        <title>Synergy as a Rationale for Phage Therapy using Phage Cocktails.</title>
        <authorList>
            <person name="Schmerer M."/>
            <person name="Molineux I.J."/>
            <person name="Bull J.J."/>
        </authorList>
    </citation>
    <scope>NUCLEOTIDE SEQUENCE [LARGE SCALE GENOMIC DNA]</scope>
</reference>
<evidence type="ECO:0000313" key="5">
    <source>
        <dbReference type="Proteomes" id="UP000029367"/>
    </source>
</evidence>
<proteinExistence type="predicted"/>
<dbReference type="PANTHER" id="PTHR10133:SF27">
    <property type="entry name" value="DNA POLYMERASE NU"/>
    <property type="match status" value="1"/>
</dbReference>
<dbReference type="OrthoDB" id="308at10239"/>
<sequence>MAIRAQVIDVETENHDWYGELASPRCPDNYVVMQGQRDCVLTKNGWEFYEREEYRYTSREDWLQNKSLHLHPDTNILVAHNAPYELSWWFLHYGDEFTAFLKRGGRVFCTAYAEYLLTHQQSQYPSLNETAPKYGGTHKVDAVKAMWESGYLTSQIDPELLSEYLSGPSGDIENTTKVFVGQWAELTKQGMLPMALTRMEGMLMWAYMMHSGLHVDREVAERNRQELRTQIDELTQKLLDYLPADMPEEARNQFKFTSAYHMSAFVFGGVMKYTTRVPRTDADGNPIYVKVDAPLFKRGKEKWLKHKEECEFDEESGLWYDPVEKVHQTLYTAGKFKGEPKFEKLATDEVDTKWGDVLYPLPGLLRDKDRRAKEIADNLVWEDPKRPGEYLRRTGDWVGKRKLADGTPVFSTAGEVLEILAARKIPGVVEIAERAKSQKDLGTYYLSETFDEEGNVTGQSGMMQFIQPDGIVHHTINMTATETTRLSSARPNSQNLPRKGTSKVKQMFTSRFGPGGRIVEADYSALEVVGLAGFSKDKNLVKALMDNIDMHCMRLAAQLEEDYEEVKRKAKDESHPDHERYSQMRTDIKPKAFSYQYGATARGIAYSTGCTEEEAQAFIDNEKSLFPEVEAWFDKVIFPAVEKSGQSNVFKEQDENGRWCVYRRGYFKSPGGTCYSFRQYEKWNSAARGYLMEYKPTQMRNYPIQGETAFWVQGIGGLLFRWLLSNDFFGGRVVPINQVHDAFYFDVAPDCPHEFFVGLKAIMESIPEYYNHVWPEYDLTVPFPAEVEAGPSMYEKHHVETTAEEVLEFKRNFLKSKGIEI</sequence>
<feature type="domain" description="DNA-directed DNA polymerase family A palm" evidence="3">
    <location>
        <begin position="501"/>
        <end position="751"/>
    </location>
</feature>
<dbReference type="Gene3D" id="1.10.150.20">
    <property type="entry name" value="5' to 3' exonuclease, C-terminal subdomain"/>
    <property type="match status" value="1"/>
</dbReference>
<protein>
    <submittedName>
        <fullName evidence="4">DNA polymerase</fullName>
    </submittedName>
</protein>
<dbReference type="Pfam" id="PF00476">
    <property type="entry name" value="DNA_pol_A"/>
    <property type="match status" value="1"/>
</dbReference>
<evidence type="ECO:0000259" key="3">
    <source>
        <dbReference type="SMART" id="SM00482"/>
    </source>
</evidence>